<proteinExistence type="predicted"/>
<name>A0A7J7TW09_PIPKU</name>
<gene>
    <name evidence="1" type="ORF">mPipKuh1_009241</name>
</gene>
<organism evidence="1 2">
    <name type="scientific">Pipistrellus kuhlii</name>
    <name type="common">Kuhl's pipistrelle</name>
    <dbReference type="NCBI Taxonomy" id="59472"/>
    <lineage>
        <taxon>Eukaryota</taxon>
        <taxon>Metazoa</taxon>
        <taxon>Chordata</taxon>
        <taxon>Craniata</taxon>
        <taxon>Vertebrata</taxon>
        <taxon>Euteleostomi</taxon>
        <taxon>Mammalia</taxon>
        <taxon>Eutheria</taxon>
        <taxon>Laurasiatheria</taxon>
        <taxon>Chiroptera</taxon>
        <taxon>Yangochiroptera</taxon>
        <taxon>Vespertilionidae</taxon>
        <taxon>Pipistrellus</taxon>
    </lineage>
</organism>
<sequence>MIRGRRGDRVNTHPSTPWGKSLYPQLVNLEININIILFISLKIFLLILERREEGESDRNVNQERESLIGCLPLIKPATQTCALDRNRTWDPSFRRPTLRTQPNQLGLFFFFYGVIKFKCPPNIVT</sequence>
<dbReference type="EMBL" id="JACAGB010000024">
    <property type="protein sequence ID" value="KAF6304787.1"/>
    <property type="molecule type" value="Genomic_DNA"/>
</dbReference>
<protein>
    <submittedName>
        <fullName evidence="1">Uncharacterized protein</fullName>
    </submittedName>
</protein>
<keyword evidence="2" id="KW-1185">Reference proteome</keyword>
<evidence type="ECO:0000313" key="1">
    <source>
        <dbReference type="EMBL" id="KAF6304787.1"/>
    </source>
</evidence>
<comment type="caution">
    <text evidence="1">The sequence shown here is derived from an EMBL/GenBank/DDBJ whole genome shotgun (WGS) entry which is preliminary data.</text>
</comment>
<dbReference type="Proteomes" id="UP000558488">
    <property type="component" value="Unassembled WGS sequence"/>
</dbReference>
<reference evidence="1 2" key="1">
    <citation type="journal article" date="2020" name="Nature">
        <title>Six reference-quality genomes reveal evolution of bat adaptations.</title>
        <authorList>
            <person name="Jebb D."/>
            <person name="Huang Z."/>
            <person name="Pippel M."/>
            <person name="Hughes G.M."/>
            <person name="Lavrichenko K."/>
            <person name="Devanna P."/>
            <person name="Winkler S."/>
            <person name="Jermiin L.S."/>
            <person name="Skirmuntt E.C."/>
            <person name="Katzourakis A."/>
            <person name="Burkitt-Gray L."/>
            <person name="Ray D.A."/>
            <person name="Sullivan K.A.M."/>
            <person name="Roscito J.G."/>
            <person name="Kirilenko B.M."/>
            <person name="Davalos L.M."/>
            <person name="Corthals A.P."/>
            <person name="Power M.L."/>
            <person name="Jones G."/>
            <person name="Ransome R.D."/>
            <person name="Dechmann D.K.N."/>
            <person name="Locatelli A.G."/>
            <person name="Puechmaille S.J."/>
            <person name="Fedrigo O."/>
            <person name="Jarvis E.D."/>
            <person name="Hiller M."/>
            <person name="Vernes S.C."/>
            <person name="Myers E.W."/>
            <person name="Teeling E.C."/>
        </authorList>
    </citation>
    <scope>NUCLEOTIDE SEQUENCE [LARGE SCALE GENOMIC DNA]</scope>
    <source>
        <strain evidence="1">MPipKuh1</strain>
        <tissue evidence="1">Flight muscle</tissue>
    </source>
</reference>
<evidence type="ECO:0000313" key="2">
    <source>
        <dbReference type="Proteomes" id="UP000558488"/>
    </source>
</evidence>
<accession>A0A7J7TW09</accession>
<dbReference type="AlphaFoldDB" id="A0A7J7TW09"/>